<organism evidence="3 4">
    <name type="scientific">Candidatus Kuenenbacteria bacterium CG08_land_8_20_14_0_20_37_23</name>
    <dbReference type="NCBI Taxonomy" id="1974617"/>
    <lineage>
        <taxon>Bacteria</taxon>
        <taxon>Candidatus Kueneniibacteriota</taxon>
    </lineage>
</organism>
<evidence type="ECO:0000256" key="2">
    <source>
        <dbReference type="SAM" id="Phobius"/>
    </source>
</evidence>
<gene>
    <name evidence="3" type="ORF">COT27_00195</name>
</gene>
<protein>
    <submittedName>
        <fullName evidence="3">Uncharacterized protein</fullName>
    </submittedName>
</protein>
<feature type="transmembrane region" description="Helical" evidence="2">
    <location>
        <begin position="53"/>
        <end position="75"/>
    </location>
</feature>
<dbReference type="EMBL" id="PEXX01000003">
    <property type="protein sequence ID" value="PIU10994.1"/>
    <property type="molecule type" value="Genomic_DNA"/>
</dbReference>
<feature type="compositionally biased region" description="Polar residues" evidence="1">
    <location>
        <begin position="10"/>
        <end position="20"/>
    </location>
</feature>
<evidence type="ECO:0000256" key="1">
    <source>
        <dbReference type="SAM" id="MobiDB-lite"/>
    </source>
</evidence>
<evidence type="ECO:0000313" key="3">
    <source>
        <dbReference type="EMBL" id="PIU10994.1"/>
    </source>
</evidence>
<feature type="region of interest" description="Disordered" evidence="1">
    <location>
        <begin position="92"/>
        <end position="114"/>
    </location>
</feature>
<sequence length="456" mass="51888">MEGKIDEVTNKNQKSAQEIAQDSFEVKTMPERFLSLRPSIGSNQKLSSMQKRIIIGAVIIGVFTALMIFAAWLFLRSVREEKANVKLQPLNGGVSTQQKQDDDIFSDEGTGTDPEEILNTDAWLDFREDIYSYELKYPETWTKTDQTIEDETGRAIQVLFFGSQDKVDGFSVAVFNLGEHDSLKDWLGANTVYSQEAESILLDNHPSFKYSLESLNNAVYTLNGANVFEIVFNKPFADHILDVYDQILVNFRFVENLYAEKDEKISKEDVDVDFLPASDLDNDGLSDLEEGIYKTDKNNPDTDGDGYNDGQEVVNVYDPISAGLAKLFNSDLMNTYVDIHSRFNLIYPRDWQTKKDDNNIYFYTSTEEFIAVISAETDKDYINLEEWYFGQFGENAAGEQKFEIDGIKAIRAKDGLGVYAIIGENIYSFIYNIGLRNDTNFLTTFNMIIKSFNFAD</sequence>
<evidence type="ECO:0000313" key="4">
    <source>
        <dbReference type="Proteomes" id="UP000230586"/>
    </source>
</evidence>
<name>A0A2M6XTP1_9BACT</name>
<feature type="region of interest" description="Disordered" evidence="1">
    <location>
        <begin position="1"/>
        <end position="21"/>
    </location>
</feature>
<comment type="caution">
    <text evidence="3">The sequence shown here is derived from an EMBL/GenBank/DDBJ whole genome shotgun (WGS) entry which is preliminary data.</text>
</comment>
<dbReference type="Proteomes" id="UP000230586">
    <property type="component" value="Unassembled WGS sequence"/>
</dbReference>
<reference evidence="4" key="1">
    <citation type="submission" date="2017-09" db="EMBL/GenBank/DDBJ databases">
        <title>Depth-based differentiation of microbial function through sediment-hosted aquifers and enrichment of novel symbionts in the deep terrestrial subsurface.</title>
        <authorList>
            <person name="Probst A.J."/>
            <person name="Ladd B."/>
            <person name="Jarett J.K."/>
            <person name="Geller-Mcgrath D.E."/>
            <person name="Sieber C.M.K."/>
            <person name="Emerson J.B."/>
            <person name="Anantharaman K."/>
            <person name="Thomas B.C."/>
            <person name="Malmstrom R."/>
            <person name="Stieglmeier M."/>
            <person name="Klingl A."/>
            <person name="Woyke T."/>
            <person name="Ryan C.M."/>
            <person name="Banfield J.F."/>
        </authorList>
    </citation>
    <scope>NUCLEOTIDE SEQUENCE [LARGE SCALE GENOMIC DNA]</scope>
</reference>
<keyword evidence="2" id="KW-1133">Transmembrane helix</keyword>
<keyword evidence="2" id="KW-0472">Membrane</keyword>
<keyword evidence="2" id="KW-0812">Transmembrane</keyword>
<accession>A0A2M6XTP1</accession>
<dbReference type="AlphaFoldDB" id="A0A2M6XTP1"/>
<proteinExistence type="predicted"/>